<reference evidence="3" key="1">
    <citation type="submission" date="2017-04" db="EMBL/GenBank/DDBJ databases">
        <title>Plasmodium gonderi genome.</title>
        <authorList>
            <person name="Arisue N."/>
            <person name="Honma H."/>
            <person name="Kawai S."/>
            <person name="Tougan T."/>
            <person name="Tanabe K."/>
            <person name="Horii T."/>
        </authorList>
    </citation>
    <scope>NUCLEOTIDE SEQUENCE [LARGE SCALE GENOMIC DNA]</scope>
    <source>
        <strain evidence="3">ATCC 30045</strain>
    </source>
</reference>
<evidence type="ECO:0000313" key="2">
    <source>
        <dbReference type="EMBL" id="GAW84257.1"/>
    </source>
</evidence>
<proteinExistence type="predicted"/>
<dbReference type="RefSeq" id="XP_028546846.1">
    <property type="nucleotide sequence ID" value="XM_028691045.1"/>
</dbReference>
<sequence length="300" mass="35437">MSRFLLIYFCPLKIIFCTQKSYYSNFNYFLHLFLFFKEIIDKYKGDNGGGLWGPKCPEIIKKNILNDNRLNKKDICIQSMLYLSAISSIKDITLIEAGCKYFYYWISCNLKEINNIQYIQNIYDSYMYIFKTYTIGNIEHVCASYNHNIIDEDLDILKALQHMHQKINYEDLISDDNNATKNQDFYNATSQFIEKYNNKLELLMDVNSKILLPPEPVVINNCRSNILTPIIITVVVTILISILLFICFKFTKIGSRLIPSILKKRYEWNMVDNDRNKMQSFEVPRNILSDKTYNVLYNFD</sequence>
<keyword evidence="1" id="KW-1133">Transmembrane helix</keyword>
<evidence type="ECO:0000313" key="3">
    <source>
        <dbReference type="Proteomes" id="UP000195521"/>
    </source>
</evidence>
<dbReference type="EMBL" id="BDQF01000202">
    <property type="protein sequence ID" value="GAW84257.1"/>
    <property type="molecule type" value="Genomic_DNA"/>
</dbReference>
<accession>A0A1Y1JSZ4</accession>
<gene>
    <name evidence="2" type="ORF">PGO_001975</name>
</gene>
<evidence type="ECO:0000256" key="1">
    <source>
        <dbReference type="SAM" id="Phobius"/>
    </source>
</evidence>
<feature type="transmembrane region" description="Helical" evidence="1">
    <location>
        <begin position="226"/>
        <end position="248"/>
    </location>
</feature>
<dbReference type="AlphaFoldDB" id="A0A1Y1JSZ4"/>
<keyword evidence="1" id="KW-0472">Membrane</keyword>
<keyword evidence="1" id="KW-0812">Transmembrane</keyword>
<dbReference type="Proteomes" id="UP000195521">
    <property type="component" value="Unassembled WGS sequence"/>
</dbReference>
<keyword evidence="3" id="KW-1185">Reference proteome</keyword>
<protein>
    <submittedName>
        <fullName evidence="2">Variable surface protein</fullName>
    </submittedName>
</protein>
<name>A0A1Y1JSZ4_PLAGO</name>
<organism evidence="2 3">
    <name type="scientific">Plasmodium gonderi</name>
    <dbReference type="NCBI Taxonomy" id="77519"/>
    <lineage>
        <taxon>Eukaryota</taxon>
        <taxon>Sar</taxon>
        <taxon>Alveolata</taxon>
        <taxon>Apicomplexa</taxon>
        <taxon>Aconoidasida</taxon>
        <taxon>Haemosporida</taxon>
        <taxon>Plasmodiidae</taxon>
        <taxon>Plasmodium</taxon>
        <taxon>Plasmodium (Plasmodium)</taxon>
    </lineage>
</organism>
<dbReference type="GeneID" id="39745065"/>
<comment type="caution">
    <text evidence="2">The sequence shown here is derived from an EMBL/GenBank/DDBJ whole genome shotgun (WGS) entry which is preliminary data.</text>
</comment>